<accession>A0A7S2U7Y1</accession>
<dbReference type="AlphaFoldDB" id="A0A7S2U7Y1"/>
<protein>
    <submittedName>
        <fullName evidence="1">Uncharacterized protein</fullName>
    </submittedName>
</protein>
<reference evidence="1" key="1">
    <citation type="submission" date="2021-01" db="EMBL/GenBank/DDBJ databases">
        <authorList>
            <person name="Corre E."/>
            <person name="Pelletier E."/>
            <person name="Niang G."/>
            <person name="Scheremetjew M."/>
            <person name="Finn R."/>
            <person name="Kale V."/>
            <person name="Holt S."/>
            <person name="Cochrane G."/>
            <person name="Meng A."/>
            <person name="Brown T."/>
            <person name="Cohen L."/>
        </authorList>
    </citation>
    <scope>NUCLEOTIDE SEQUENCE</scope>
    <source>
        <strain evidence="1">CCMP2084</strain>
    </source>
</reference>
<sequence length="154" mass="16938">MLLEEGILESLVWIFNGFVTSYTAESDDSLEHLLGDDGSIVDFPPNVQCSEDFFHAKLAAICCLTLGKAYCAVVHTDGDLLLMSSYNRGNVPEERQLAQMLYEVPHHVTATKEVLIITAISMLQAEALAKAIKALTEGKQCLTSRHDGSMLTYE</sequence>
<name>A0A7S2U7Y1_9STRA</name>
<dbReference type="EMBL" id="HBHQ01004725">
    <property type="protein sequence ID" value="CAD9811322.1"/>
    <property type="molecule type" value="Transcribed_RNA"/>
</dbReference>
<proteinExistence type="predicted"/>
<organism evidence="1">
    <name type="scientific">Attheya septentrionalis</name>
    <dbReference type="NCBI Taxonomy" id="420275"/>
    <lineage>
        <taxon>Eukaryota</taxon>
        <taxon>Sar</taxon>
        <taxon>Stramenopiles</taxon>
        <taxon>Ochrophyta</taxon>
        <taxon>Bacillariophyta</taxon>
        <taxon>Coscinodiscophyceae</taxon>
        <taxon>Chaetocerotophycidae</taxon>
        <taxon>Chaetocerotales</taxon>
        <taxon>Attheyaceae</taxon>
        <taxon>Attheya</taxon>
    </lineage>
</organism>
<gene>
    <name evidence="1" type="ORF">ASEP1449_LOCUS3147</name>
</gene>
<evidence type="ECO:0000313" key="1">
    <source>
        <dbReference type="EMBL" id="CAD9811322.1"/>
    </source>
</evidence>